<dbReference type="EMBL" id="VWLB01000058">
    <property type="protein sequence ID" value="KAA3923055.1"/>
    <property type="molecule type" value="Genomic_DNA"/>
</dbReference>
<sequence>MEANPIYPLIISEYKAHLRDASIPHLSFHSFCRHYKVKIKSVRQWMHRHGLDVTTMRYDALLEECNHSPETALAHIKREYDSPLSQPEIPSGSYVLQPSEVIKGASITFPDGVIVDIRQTSPLGLTRFIDFYNRVNDKKYVQPE</sequence>
<protein>
    <submittedName>
        <fullName evidence="2">Uncharacterized protein</fullName>
    </submittedName>
</protein>
<dbReference type="AlphaFoldDB" id="A0A5M5BFY2"/>
<name>A0A5M5BFY2_BACOV</name>
<proteinExistence type="predicted"/>
<dbReference type="Proteomes" id="UP000365824">
    <property type="component" value="Unassembled WGS sequence"/>
</dbReference>
<evidence type="ECO:0000313" key="4">
    <source>
        <dbReference type="Proteomes" id="UP000473905"/>
    </source>
</evidence>
<dbReference type="EMBL" id="VWKB01000111">
    <property type="protein sequence ID" value="KAA4083159.1"/>
    <property type="molecule type" value="Genomic_DNA"/>
</dbReference>
<evidence type="ECO:0000313" key="1">
    <source>
        <dbReference type="EMBL" id="KAA3923055.1"/>
    </source>
</evidence>
<dbReference type="RefSeq" id="WP_149934584.1">
    <property type="nucleotide sequence ID" value="NZ_CP103100.1"/>
</dbReference>
<reference evidence="3 4" key="1">
    <citation type="journal article" date="2019" name="Nat. Med.">
        <title>A library of human gut bacterial isolates paired with longitudinal multiomics data enables mechanistic microbiome research.</title>
        <authorList>
            <person name="Poyet M."/>
            <person name="Groussin M."/>
            <person name="Gibbons S.M."/>
            <person name="Avila-Pacheco J."/>
            <person name="Jiang X."/>
            <person name="Kearney S.M."/>
            <person name="Perrotta A.R."/>
            <person name="Berdy B."/>
            <person name="Zhao S."/>
            <person name="Lieberman T.D."/>
            <person name="Swanson P.K."/>
            <person name="Smith M."/>
            <person name="Roesemann S."/>
            <person name="Alexander J.E."/>
            <person name="Rich S.A."/>
            <person name="Livny J."/>
            <person name="Vlamakis H."/>
            <person name="Clish C."/>
            <person name="Bullock K."/>
            <person name="Deik A."/>
            <person name="Scott J."/>
            <person name="Pierce K.A."/>
            <person name="Xavier R.J."/>
            <person name="Alm E.J."/>
        </authorList>
    </citation>
    <scope>NUCLEOTIDE SEQUENCE [LARGE SCALE GENOMIC DNA]</scope>
    <source>
        <strain evidence="2 4">BIOML-A134</strain>
        <strain evidence="1 3">BIOML-A160</strain>
    </source>
</reference>
<accession>A0A5M5BFY2</accession>
<gene>
    <name evidence="2" type="ORF">F3D66_31575</name>
    <name evidence="1" type="ORF">F3F25_24970</name>
</gene>
<evidence type="ECO:0000313" key="3">
    <source>
        <dbReference type="Proteomes" id="UP000365824"/>
    </source>
</evidence>
<evidence type="ECO:0000313" key="2">
    <source>
        <dbReference type="EMBL" id="KAA4083159.1"/>
    </source>
</evidence>
<keyword evidence="4" id="KW-1185">Reference proteome</keyword>
<organism evidence="2 4">
    <name type="scientific">Bacteroides ovatus</name>
    <dbReference type="NCBI Taxonomy" id="28116"/>
    <lineage>
        <taxon>Bacteria</taxon>
        <taxon>Pseudomonadati</taxon>
        <taxon>Bacteroidota</taxon>
        <taxon>Bacteroidia</taxon>
        <taxon>Bacteroidales</taxon>
        <taxon>Bacteroidaceae</taxon>
        <taxon>Bacteroides</taxon>
    </lineage>
</organism>
<dbReference type="Proteomes" id="UP000473905">
    <property type="component" value="Unassembled WGS sequence"/>
</dbReference>
<comment type="caution">
    <text evidence="2">The sequence shown here is derived from an EMBL/GenBank/DDBJ whole genome shotgun (WGS) entry which is preliminary data.</text>
</comment>